<dbReference type="Proteomes" id="UP000202966">
    <property type="component" value="Segment"/>
</dbReference>
<dbReference type="Pfam" id="PF10552">
    <property type="entry name" value="ORF6C"/>
    <property type="match status" value="1"/>
</dbReference>
<evidence type="ECO:0000313" key="4">
    <source>
        <dbReference type="Proteomes" id="UP000202966"/>
    </source>
</evidence>
<keyword evidence="4" id="KW-1185">Reference proteome</keyword>
<organism evidence="3 4">
    <name type="scientific">Brevibacillus phage Osiris</name>
    <dbReference type="NCBI Taxonomy" id="1691955"/>
    <lineage>
        <taxon>Viruses</taxon>
        <taxon>Duplodnaviria</taxon>
        <taxon>Heunggongvirae</taxon>
        <taxon>Uroviricota</taxon>
        <taxon>Caudoviricetes</taxon>
        <taxon>Jimmervirus</taxon>
        <taxon>Jimmervirus osiris</taxon>
    </lineage>
</organism>
<gene>
    <name evidence="3" type="ORF">OSIRIS_80</name>
</gene>
<evidence type="ECO:0000313" key="3">
    <source>
        <dbReference type="EMBL" id="ALA07386.1"/>
    </source>
</evidence>
<dbReference type="InterPro" id="IPR018878">
    <property type="entry name" value="ORF6C_dom"/>
</dbReference>
<dbReference type="RefSeq" id="YP_009215094.1">
    <property type="nucleotide sequence ID" value="NC_028969.1"/>
</dbReference>
<reference evidence="3 4" key="1">
    <citation type="journal article" date="2015" name="Genome Announc.">
        <title>Genome Sequences of Five Additional Brevibacillus laterosporus Bacteriophages.</title>
        <authorList>
            <person name="Merrill B.D."/>
            <person name="Berg J.A."/>
            <person name="Graves K.A."/>
            <person name="Ward A.T."/>
            <person name="Hilton J.A."/>
            <person name="Wake B.N."/>
            <person name="Grose J.H."/>
            <person name="Breakwell D.P."/>
            <person name="Burnett S.H."/>
        </authorList>
    </citation>
    <scope>NUCLEOTIDE SEQUENCE [LARGE SCALE GENOMIC DNA]</scope>
</reference>
<dbReference type="OrthoDB" id="6365at10239"/>
<name>A0A0K2CNP0_9CAUD</name>
<dbReference type="Pfam" id="PF10543">
    <property type="entry name" value="ORF6N"/>
    <property type="match status" value="1"/>
</dbReference>
<dbReference type="KEGG" id="vg:26641419"/>
<evidence type="ECO:0000259" key="2">
    <source>
        <dbReference type="Pfam" id="PF10552"/>
    </source>
</evidence>
<dbReference type="GeneID" id="26641419"/>
<sequence length="244" mass="28282">MNQLQVIEHQGKRVLTTNQLAEVYGADVKHIHDNFQNNESRYKVGKHYFVLQGEELRQFKASTQISGNLKFAPILYLWTEKGAWLQAKSLNTDQAWEAYEMLVDDYYRVVGQVSNLGLSPEVQAIFFLDKKTQEIENRVLHLEQTKTVDYGQQQVLNTLCKRRVVEILGGKSSAAYKQLNNKLFSAAWKSYHGYFKINSYRNTPAKEFDKAKEYLQQWSPQGELLREIEDANSQLSFLYDIKGA</sequence>
<proteinExistence type="predicted"/>
<feature type="domain" description="ORF6C" evidence="2">
    <location>
        <begin position="122"/>
        <end position="228"/>
    </location>
</feature>
<accession>A0A0K2CNP0</accession>
<dbReference type="EMBL" id="KT151956">
    <property type="protein sequence ID" value="ALA07386.1"/>
    <property type="molecule type" value="Genomic_DNA"/>
</dbReference>
<protein>
    <submittedName>
        <fullName evidence="3">Putative antirepressor</fullName>
    </submittedName>
</protein>
<feature type="domain" description="KilA-N DNA-binding" evidence="1">
    <location>
        <begin position="5"/>
        <end position="88"/>
    </location>
</feature>
<dbReference type="InterPro" id="IPR018873">
    <property type="entry name" value="KilA-N_DNA-bd_domain"/>
</dbReference>
<evidence type="ECO:0000259" key="1">
    <source>
        <dbReference type="Pfam" id="PF10543"/>
    </source>
</evidence>